<dbReference type="KEGG" id="psin:CAK95_03350"/>
<name>A0A1W6ZLJ6_9HYPH</name>
<dbReference type="Pfam" id="PF20629">
    <property type="entry name" value="GD_AH_C"/>
    <property type="match status" value="1"/>
</dbReference>
<dbReference type="PANTHER" id="PTHR30536:SF5">
    <property type="entry name" value="ALTRONATE DEHYDRATASE"/>
    <property type="match status" value="1"/>
</dbReference>
<evidence type="ECO:0000313" key="2">
    <source>
        <dbReference type="EMBL" id="ARP98231.1"/>
    </source>
</evidence>
<dbReference type="STRING" id="1235591.CAK95_03350"/>
<proteinExistence type="predicted"/>
<dbReference type="EMBL" id="CP021112">
    <property type="protein sequence ID" value="ARP98231.1"/>
    <property type="molecule type" value="Genomic_DNA"/>
</dbReference>
<dbReference type="Proteomes" id="UP000194137">
    <property type="component" value="Chromosome"/>
</dbReference>
<dbReference type="RefSeq" id="WP_086086581.1">
    <property type="nucleotide sequence ID" value="NZ_CP021112.1"/>
</dbReference>
<dbReference type="PANTHER" id="PTHR30536">
    <property type="entry name" value="ALTRONATE/GALACTARATE DEHYDRATASE"/>
    <property type="match status" value="1"/>
</dbReference>
<keyword evidence="3" id="KW-1185">Reference proteome</keyword>
<organism evidence="2 3">
    <name type="scientific">Pseudorhodoplanes sinuspersici</name>
    <dbReference type="NCBI Taxonomy" id="1235591"/>
    <lineage>
        <taxon>Bacteria</taxon>
        <taxon>Pseudomonadati</taxon>
        <taxon>Pseudomonadota</taxon>
        <taxon>Alphaproteobacteria</taxon>
        <taxon>Hyphomicrobiales</taxon>
        <taxon>Pseudorhodoplanes</taxon>
    </lineage>
</organism>
<dbReference type="AlphaFoldDB" id="A0A1W6ZLJ6"/>
<evidence type="ECO:0000313" key="3">
    <source>
        <dbReference type="Proteomes" id="UP000194137"/>
    </source>
</evidence>
<accession>A0A1W6ZLJ6</accession>
<protein>
    <recommendedName>
        <fullName evidence="1">D-galactarate/Altronate dehydratase C-terminal domain-containing protein</fullName>
    </recommendedName>
</protein>
<dbReference type="InterPro" id="IPR052172">
    <property type="entry name" value="UxaA_altronate/galactarate_dh"/>
</dbReference>
<gene>
    <name evidence="2" type="ORF">CAK95_03350</name>
</gene>
<sequence length="78" mass="7961">MAKTGTRAIRGVIGYGEAPKGPGVWMMDAPAAAVENITAPAAGGAQFICFVTGSGNPSRHPVAPTIKISANPDTVRQR</sequence>
<dbReference type="OrthoDB" id="9804574at2"/>
<evidence type="ECO:0000259" key="1">
    <source>
        <dbReference type="Pfam" id="PF20629"/>
    </source>
</evidence>
<feature type="domain" description="D-galactarate/Altronate dehydratase C-terminal" evidence="1">
    <location>
        <begin position="1"/>
        <end position="77"/>
    </location>
</feature>
<reference evidence="2 3" key="1">
    <citation type="submission" date="2017-05" db="EMBL/GenBank/DDBJ databases">
        <title>Full genome sequence of Pseudorhodoplanes sinuspersici.</title>
        <authorList>
            <person name="Dastgheib S.M.M."/>
            <person name="Shavandi M."/>
            <person name="Tirandaz H."/>
        </authorList>
    </citation>
    <scope>NUCLEOTIDE SEQUENCE [LARGE SCALE GENOMIC DNA]</scope>
    <source>
        <strain evidence="2 3">RIPI110</strain>
    </source>
</reference>
<dbReference type="GO" id="GO:0019698">
    <property type="term" value="P:D-galacturonate catabolic process"/>
    <property type="evidence" value="ECO:0007669"/>
    <property type="project" value="TreeGrafter"/>
</dbReference>
<dbReference type="InterPro" id="IPR048332">
    <property type="entry name" value="GD_AH_C"/>
</dbReference>